<organism evidence="3 4">
    <name type="scientific">Neobacillus niacini</name>
    <dbReference type="NCBI Taxonomy" id="86668"/>
    <lineage>
        <taxon>Bacteria</taxon>
        <taxon>Bacillati</taxon>
        <taxon>Bacillota</taxon>
        <taxon>Bacilli</taxon>
        <taxon>Bacillales</taxon>
        <taxon>Bacillaceae</taxon>
        <taxon>Neobacillus</taxon>
    </lineage>
</organism>
<dbReference type="InterPro" id="IPR036259">
    <property type="entry name" value="MFS_trans_sf"/>
</dbReference>
<accession>A0A852TK55</accession>
<reference evidence="4" key="1">
    <citation type="submission" date="2020-07" db="EMBL/GenBank/DDBJ databases">
        <authorList>
            <person name="Partida-Martinez L."/>
            <person name="Huntemann M."/>
            <person name="Clum A."/>
            <person name="Wang J."/>
            <person name="Palaniappan K."/>
            <person name="Ritter S."/>
            <person name="Chen I.-M."/>
            <person name="Stamatis D."/>
            <person name="Reddy T."/>
            <person name="O'Malley R."/>
            <person name="Daum C."/>
            <person name="Shapiro N."/>
            <person name="Ivanova N."/>
            <person name="Kyrpides N."/>
            <person name="Woyke T."/>
        </authorList>
    </citation>
    <scope>NUCLEOTIDE SEQUENCE [LARGE SCALE GENOMIC DNA]</scope>
    <source>
        <strain evidence="4">AT2.8</strain>
    </source>
</reference>
<dbReference type="AlphaFoldDB" id="A0A852TK55"/>
<feature type="transmembrane region" description="Helical" evidence="2">
    <location>
        <begin position="340"/>
        <end position="359"/>
    </location>
</feature>
<evidence type="ECO:0000313" key="3">
    <source>
        <dbReference type="EMBL" id="NYE08565.1"/>
    </source>
</evidence>
<comment type="caution">
    <text evidence="3">The sequence shown here is derived from an EMBL/GenBank/DDBJ whole genome shotgun (WGS) entry which is preliminary data.</text>
</comment>
<dbReference type="SUPFAM" id="SSF103473">
    <property type="entry name" value="MFS general substrate transporter"/>
    <property type="match status" value="1"/>
</dbReference>
<dbReference type="PANTHER" id="PTHR23526">
    <property type="entry name" value="INTEGRAL MEMBRANE TRANSPORT PROTEIN-RELATED"/>
    <property type="match status" value="1"/>
</dbReference>
<feature type="transmembrane region" description="Helical" evidence="2">
    <location>
        <begin position="271"/>
        <end position="289"/>
    </location>
</feature>
<name>A0A852TK55_9BACI</name>
<dbReference type="Pfam" id="PF07690">
    <property type="entry name" value="MFS_1"/>
    <property type="match status" value="1"/>
</dbReference>
<feature type="transmembrane region" description="Helical" evidence="2">
    <location>
        <begin position="68"/>
        <end position="89"/>
    </location>
</feature>
<keyword evidence="2" id="KW-1133">Transmembrane helix</keyword>
<feature type="transmembrane region" description="Helical" evidence="2">
    <location>
        <begin position="160"/>
        <end position="180"/>
    </location>
</feature>
<evidence type="ECO:0000313" key="4">
    <source>
        <dbReference type="Proteomes" id="UP000548423"/>
    </source>
</evidence>
<dbReference type="InterPro" id="IPR052528">
    <property type="entry name" value="Sugar_transport-like"/>
</dbReference>
<feature type="transmembrane region" description="Helical" evidence="2">
    <location>
        <begin position="95"/>
        <end position="122"/>
    </location>
</feature>
<sequence>MSPSQKLLLSIHACFGLATTMSGLFLNLYLWRLSNDLTVNASFILVTFFFGTVSFAVGALLSKKTDRIFSFQIGIGLTALFYLLVILLQEKTASYPMVIGILNGTATGFYWLGYLVLIYDLVDNQSRSQFMGKQMAVFGLVNTLGPAFAGYVISSLNFTGYNLVFSLSLLLFFTGLILSLRLPKDTSPKKPLYLRLLWRFNKRKTALKPMWFGWLIWGTCEGILAFYPTVILFMTVKNEFLVGISSILFGTVAILSSLWHSRYNNRDREPYTLLIVWLMYFLACIPMILTMNIWTVFIFLIVNEISKALIGVTYFSFMFRSIKDLPKSGLRTESMVMREIMLNIGRLLSITTFILLYLVAQELTIYFFLFAIFIQGLLFKILSVENVGIMVRKKIKIYKSEV</sequence>
<dbReference type="Proteomes" id="UP000548423">
    <property type="component" value="Unassembled WGS sequence"/>
</dbReference>
<feature type="transmembrane region" description="Helical" evidence="2">
    <location>
        <begin position="240"/>
        <end position="259"/>
    </location>
</feature>
<comment type="subcellular location">
    <subcellularLocation>
        <location evidence="1">Cell membrane</location>
        <topology evidence="1">Multi-pass membrane protein</topology>
    </subcellularLocation>
</comment>
<dbReference type="GO" id="GO:0022857">
    <property type="term" value="F:transmembrane transporter activity"/>
    <property type="evidence" value="ECO:0007669"/>
    <property type="project" value="InterPro"/>
</dbReference>
<dbReference type="InterPro" id="IPR011701">
    <property type="entry name" value="MFS"/>
</dbReference>
<feature type="transmembrane region" description="Helical" evidence="2">
    <location>
        <begin position="365"/>
        <end position="384"/>
    </location>
</feature>
<evidence type="ECO:0000256" key="2">
    <source>
        <dbReference type="SAM" id="Phobius"/>
    </source>
</evidence>
<feature type="transmembrane region" description="Helical" evidence="2">
    <location>
        <begin position="134"/>
        <end position="154"/>
    </location>
</feature>
<feature type="transmembrane region" description="Helical" evidence="2">
    <location>
        <begin position="211"/>
        <end position="234"/>
    </location>
</feature>
<protein>
    <submittedName>
        <fullName evidence="3">YQGE family putative transporter</fullName>
    </submittedName>
</protein>
<feature type="transmembrane region" description="Helical" evidence="2">
    <location>
        <begin position="37"/>
        <end position="61"/>
    </location>
</feature>
<feature type="transmembrane region" description="Helical" evidence="2">
    <location>
        <begin position="295"/>
        <end position="319"/>
    </location>
</feature>
<proteinExistence type="predicted"/>
<gene>
    <name evidence="3" type="ORF">F4694_005413</name>
</gene>
<evidence type="ECO:0000256" key="1">
    <source>
        <dbReference type="ARBA" id="ARBA00004651"/>
    </source>
</evidence>
<feature type="transmembrane region" description="Helical" evidence="2">
    <location>
        <begin position="7"/>
        <end position="31"/>
    </location>
</feature>
<dbReference type="EMBL" id="JACCBX010000014">
    <property type="protein sequence ID" value="NYE08565.1"/>
    <property type="molecule type" value="Genomic_DNA"/>
</dbReference>
<dbReference type="PANTHER" id="PTHR23526:SF2">
    <property type="entry name" value="MAJOR FACILITATOR SUPERFAMILY (MFS) PROFILE DOMAIN-CONTAINING PROTEIN"/>
    <property type="match status" value="1"/>
</dbReference>
<dbReference type="GO" id="GO:0005886">
    <property type="term" value="C:plasma membrane"/>
    <property type="evidence" value="ECO:0007669"/>
    <property type="project" value="UniProtKB-SubCell"/>
</dbReference>
<reference evidence="4" key="2">
    <citation type="submission" date="2020-08" db="EMBL/GenBank/DDBJ databases">
        <title>The Agave Microbiome: Exploring the role of microbial communities in plant adaptations to desert environments.</title>
        <authorList>
            <person name="Partida-Martinez L.P."/>
        </authorList>
    </citation>
    <scope>NUCLEOTIDE SEQUENCE [LARGE SCALE GENOMIC DNA]</scope>
    <source>
        <strain evidence="4">AT2.8</strain>
    </source>
</reference>
<keyword evidence="2" id="KW-0812">Transmembrane</keyword>
<dbReference type="Gene3D" id="1.20.1250.20">
    <property type="entry name" value="MFS general substrate transporter like domains"/>
    <property type="match status" value="1"/>
</dbReference>
<keyword evidence="2" id="KW-0472">Membrane</keyword>